<evidence type="ECO:0000313" key="2">
    <source>
        <dbReference type="Proteomes" id="UP001611415"/>
    </source>
</evidence>
<dbReference type="Proteomes" id="UP001611415">
    <property type="component" value="Unassembled WGS sequence"/>
</dbReference>
<reference evidence="1 2" key="1">
    <citation type="submission" date="2024-10" db="EMBL/GenBank/DDBJ databases">
        <title>The Natural Products Discovery Center: Release of the First 8490 Sequenced Strains for Exploring Actinobacteria Biosynthetic Diversity.</title>
        <authorList>
            <person name="Kalkreuter E."/>
            <person name="Kautsar S.A."/>
            <person name="Yang D."/>
            <person name="Bader C.D."/>
            <person name="Teijaro C.N."/>
            <person name="Fluegel L."/>
            <person name="Davis C.M."/>
            <person name="Simpson J.R."/>
            <person name="Lauterbach L."/>
            <person name="Steele A.D."/>
            <person name="Gui C."/>
            <person name="Meng S."/>
            <person name="Li G."/>
            <person name="Viehrig K."/>
            <person name="Ye F."/>
            <person name="Su P."/>
            <person name="Kiefer A.F."/>
            <person name="Nichols A."/>
            <person name="Cepeda A.J."/>
            <person name="Yan W."/>
            <person name="Fan B."/>
            <person name="Jiang Y."/>
            <person name="Adhikari A."/>
            <person name="Zheng C.-J."/>
            <person name="Schuster L."/>
            <person name="Cowan T.M."/>
            <person name="Smanski M.J."/>
            <person name="Chevrette M.G."/>
            <person name="De Carvalho L.P.S."/>
            <person name="Shen B."/>
        </authorList>
    </citation>
    <scope>NUCLEOTIDE SEQUENCE [LARGE SCALE GENOMIC DNA]</scope>
    <source>
        <strain evidence="1 2">NPDC019275</strain>
    </source>
</reference>
<name>A0ABW7XCH2_9NOCA</name>
<gene>
    <name evidence="1" type="ORF">ACH49W_35415</name>
</gene>
<sequence length="101" mass="11314">MCREAAKVAVDLVDRYRLKLITCTRGVHRCGRTLQRADECFDITACHVDQPVPPAEVVSNFHEWHQFVGVVLGARSIGDVLDRSYLEELVTCVPVTDMNNG</sequence>
<dbReference type="RefSeq" id="WP_397096267.1">
    <property type="nucleotide sequence ID" value="NZ_JBIRYO010000048.1"/>
</dbReference>
<dbReference type="EMBL" id="JBIRYO010000048">
    <property type="protein sequence ID" value="MFI2478664.1"/>
    <property type="molecule type" value="Genomic_DNA"/>
</dbReference>
<proteinExistence type="predicted"/>
<organism evidence="1 2">
    <name type="scientific">Nocardia xishanensis</name>
    <dbReference type="NCBI Taxonomy" id="238964"/>
    <lineage>
        <taxon>Bacteria</taxon>
        <taxon>Bacillati</taxon>
        <taxon>Actinomycetota</taxon>
        <taxon>Actinomycetes</taxon>
        <taxon>Mycobacteriales</taxon>
        <taxon>Nocardiaceae</taxon>
        <taxon>Nocardia</taxon>
    </lineage>
</organism>
<keyword evidence="2" id="KW-1185">Reference proteome</keyword>
<protein>
    <submittedName>
        <fullName evidence="1">Uncharacterized protein</fullName>
    </submittedName>
</protein>
<evidence type="ECO:0000313" key="1">
    <source>
        <dbReference type="EMBL" id="MFI2478664.1"/>
    </source>
</evidence>
<accession>A0ABW7XCH2</accession>
<comment type="caution">
    <text evidence="1">The sequence shown here is derived from an EMBL/GenBank/DDBJ whole genome shotgun (WGS) entry which is preliminary data.</text>
</comment>